<dbReference type="AlphaFoldDB" id="A0AAV8SBM5"/>
<dbReference type="Pfam" id="PF20711">
    <property type="entry name" value="DUF6825"/>
    <property type="match status" value="1"/>
</dbReference>
<sequence length="204" mass="23550">MSRVSVSPYSSFYSLQSKIPTEAKTNSYSNSLASVKPRTSFLLDKELRNKLGLRTGTLKKDFYRPIVRSSTGDSSSGDSDSKNILDAFFLGKALAEALNERIESAMGELLSTVGRLQSEQQKQIQEFQQRVCRLMYWIEPRKPSRKQRRMPRIRRNVLPHLVKQNHPQPLIPPQVHHQGPIQLHLQRHQALMKLLRLPRRLVKN</sequence>
<gene>
    <name evidence="1" type="ORF">K2173_025648</name>
</gene>
<name>A0AAV8SBM5_9ROSI</name>
<accession>A0AAV8SBM5</accession>
<protein>
    <submittedName>
        <fullName evidence="1">Uncharacterized protein</fullName>
    </submittedName>
</protein>
<evidence type="ECO:0000313" key="2">
    <source>
        <dbReference type="Proteomes" id="UP001159364"/>
    </source>
</evidence>
<dbReference type="PANTHER" id="PTHR35745:SF1">
    <property type="entry name" value="OS04G0513000 PROTEIN"/>
    <property type="match status" value="1"/>
</dbReference>
<comment type="caution">
    <text evidence="1">The sequence shown here is derived from an EMBL/GenBank/DDBJ whole genome shotgun (WGS) entry which is preliminary data.</text>
</comment>
<evidence type="ECO:0000313" key="1">
    <source>
        <dbReference type="EMBL" id="KAJ8749453.1"/>
    </source>
</evidence>
<organism evidence="1 2">
    <name type="scientific">Erythroxylum novogranatense</name>
    <dbReference type="NCBI Taxonomy" id="1862640"/>
    <lineage>
        <taxon>Eukaryota</taxon>
        <taxon>Viridiplantae</taxon>
        <taxon>Streptophyta</taxon>
        <taxon>Embryophyta</taxon>
        <taxon>Tracheophyta</taxon>
        <taxon>Spermatophyta</taxon>
        <taxon>Magnoliopsida</taxon>
        <taxon>eudicotyledons</taxon>
        <taxon>Gunneridae</taxon>
        <taxon>Pentapetalae</taxon>
        <taxon>rosids</taxon>
        <taxon>fabids</taxon>
        <taxon>Malpighiales</taxon>
        <taxon>Erythroxylaceae</taxon>
        <taxon>Erythroxylum</taxon>
    </lineage>
</organism>
<reference evidence="1 2" key="1">
    <citation type="submission" date="2021-09" db="EMBL/GenBank/DDBJ databases">
        <title>Genomic insights and catalytic innovation underlie evolution of tropane alkaloids biosynthesis.</title>
        <authorList>
            <person name="Wang Y.-J."/>
            <person name="Tian T."/>
            <person name="Huang J.-P."/>
            <person name="Huang S.-X."/>
        </authorList>
    </citation>
    <scope>NUCLEOTIDE SEQUENCE [LARGE SCALE GENOMIC DNA]</scope>
    <source>
        <strain evidence="1">KIB-2018</strain>
        <tissue evidence="1">Leaf</tissue>
    </source>
</reference>
<dbReference type="Proteomes" id="UP001159364">
    <property type="component" value="Linkage Group LG12"/>
</dbReference>
<dbReference type="GO" id="GO:0009535">
    <property type="term" value="C:chloroplast thylakoid membrane"/>
    <property type="evidence" value="ECO:0007669"/>
    <property type="project" value="TreeGrafter"/>
</dbReference>
<dbReference type="EMBL" id="JAIWQS010000012">
    <property type="protein sequence ID" value="KAJ8749453.1"/>
    <property type="molecule type" value="Genomic_DNA"/>
</dbReference>
<proteinExistence type="predicted"/>
<keyword evidence="2" id="KW-1185">Reference proteome</keyword>
<dbReference type="PANTHER" id="PTHR35745">
    <property type="entry name" value="BNACNNG14650D PROTEIN"/>
    <property type="match status" value="1"/>
</dbReference>
<dbReference type="InterPro" id="IPR040003">
    <property type="entry name" value="PG18-like"/>
</dbReference>
<dbReference type="GO" id="GO:0010027">
    <property type="term" value="P:thylakoid membrane organization"/>
    <property type="evidence" value="ECO:0007669"/>
    <property type="project" value="InterPro"/>
</dbReference>